<sequence length="104" mass="11640">MVRAIRPSAIVRWNKYTSEGVSFCLLVPITHPTNRFPGSASRKMAMRRMLRVKAAVAAGSVISHCNVSGSTTFCCSVKRKMNDKSETWPDRGEIHRVILLVLHN</sequence>
<comment type="caution">
    <text evidence="1">The sequence shown here is derived from an EMBL/GenBank/DDBJ whole genome shotgun (WGS) entry which is preliminary data.</text>
</comment>
<organism evidence="1 2">
    <name type="scientific">Liparis tanakae</name>
    <name type="common">Tanaka's snailfish</name>
    <dbReference type="NCBI Taxonomy" id="230148"/>
    <lineage>
        <taxon>Eukaryota</taxon>
        <taxon>Metazoa</taxon>
        <taxon>Chordata</taxon>
        <taxon>Craniata</taxon>
        <taxon>Vertebrata</taxon>
        <taxon>Euteleostomi</taxon>
        <taxon>Actinopterygii</taxon>
        <taxon>Neopterygii</taxon>
        <taxon>Teleostei</taxon>
        <taxon>Neoteleostei</taxon>
        <taxon>Acanthomorphata</taxon>
        <taxon>Eupercaria</taxon>
        <taxon>Perciformes</taxon>
        <taxon>Cottioidei</taxon>
        <taxon>Cottales</taxon>
        <taxon>Liparidae</taxon>
        <taxon>Liparis</taxon>
    </lineage>
</organism>
<evidence type="ECO:0000313" key="1">
    <source>
        <dbReference type="EMBL" id="TNN53858.1"/>
    </source>
</evidence>
<evidence type="ECO:0000313" key="2">
    <source>
        <dbReference type="Proteomes" id="UP000314294"/>
    </source>
</evidence>
<accession>A0A4Z2GJW6</accession>
<proteinExistence type="predicted"/>
<name>A0A4Z2GJW6_9TELE</name>
<keyword evidence="2" id="KW-1185">Reference proteome</keyword>
<dbReference type="AlphaFoldDB" id="A0A4Z2GJW6"/>
<dbReference type="EMBL" id="SRLO01000503">
    <property type="protein sequence ID" value="TNN53858.1"/>
    <property type="molecule type" value="Genomic_DNA"/>
</dbReference>
<gene>
    <name evidence="1" type="ORF">EYF80_035919</name>
</gene>
<dbReference type="Proteomes" id="UP000314294">
    <property type="component" value="Unassembled WGS sequence"/>
</dbReference>
<protein>
    <submittedName>
        <fullName evidence="1">Uncharacterized protein</fullName>
    </submittedName>
</protein>
<reference evidence="1 2" key="1">
    <citation type="submission" date="2019-03" db="EMBL/GenBank/DDBJ databases">
        <title>First draft genome of Liparis tanakae, snailfish: a comprehensive survey of snailfish specific genes.</title>
        <authorList>
            <person name="Kim W."/>
            <person name="Song I."/>
            <person name="Jeong J.-H."/>
            <person name="Kim D."/>
            <person name="Kim S."/>
            <person name="Ryu S."/>
            <person name="Song J.Y."/>
            <person name="Lee S.K."/>
        </authorList>
    </citation>
    <scope>NUCLEOTIDE SEQUENCE [LARGE SCALE GENOMIC DNA]</scope>
    <source>
        <tissue evidence="1">Muscle</tissue>
    </source>
</reference>